<evidence type="ECO:0000313" key="6">
    <source>
        <dbReference type="Proteomes" id="UP000070371"/>
    </source>
</evidence>
<organism evidence="5 6">
    <name type="scientific">Falsihalocynthiibacter arcticus</name>
    <dbReference type="NCBI Taxonomy" id="1579316"/>
    <lineage>
        <taxon>Bacteria</taxon>
        <taxon>Pseudomonadati</taxon>
        <taxon>Pseudomonadota</taxon>
        <taxon>Alphaproteobacteria</taxon>
        <taxon>Rhodobacterales</taxon>
        <taxon>Roseobacteraceae</taxon>
        <taxon>Falsihalocynthiibacter</taxon>
    </lineage>
</organism>
<gene>
    <name evidence="5" type="ORF">RC74_11645</name>
</gene>
<keyword evidence="3" id="KW-0804">Transcription</keyword>
<dbReference type="AlphaFoldDB" id="A0A126V0L1"/>
<dbReference type="SUPFAM" id="SSF46785">
    <property type="entry name" value="Winged helix' DNA-binding domain"/>
    <property type="match status" value="1"/>
</dbReference>
<dbReference type="InterPro" id="IPR036390">
    <property type="entry name" value="WH_DNA-bd_sf"/>
</dbReference>
<evidence type="ECO:0000256" key="2">
    <source>
        <dbReference type="ARBA" id="ARBA00023125"/>
    </source>
</evidence>
<evidence type="ECO:0000256" key="3">
    <source>
        <dbReference type="ARBA" id="ARBA00023163"/>
    </source>
</evidence>
<keyword evidence="6" id="KW-1185">Reference proteome</keyword>
<protein>
    <recommendedName>
        <fullName evidence="4">HTH gntR-type domain-containing protein</fullName>
    </recommendedName>
</protein>
<dbReference type="InterPro" id="IPR008920">
    <property type="entry name" value="TF_FadR/GntR_C"/>
</dbReference>
<dbReference type="Pfam" id="PF07729">
    <property type="entry name" value="FCD"/>
    <property type="match status" value="1"/>
</dbReference>
<sequence>MDDKGVTPMTQRNMTISLVQSVYNELLSDLAANRRQAGDRLVEAVIARQREVSRTPVREALGRLENDGLIESVPPNGYVIITPTIEDIREIFAIRRALEPLAFSGLIEVASANDDTELRSLLSNVQAAHTPEDAATANIFFRNFWMSRIQNRRLKETLSRFHMQVHLVRAATLKLSSGRETARIGAGKLAESYWARDTDAAQDAMTQFVDAALATFEAVAAEKEMAQEPLPKLTG</sequence>
<dbReference type="Gene3D" id="1.20.120.530">
    <property type="entry name" value="GntR ligand-binding domain-like"/>
    <property type="match status" value="1"/>
</dbReference>
<dbReference type="STRING" id="1579316.RC74_11645"/>
<dbReference type="KEGG" id="hat:RC74_11645"/>
<dbReference type="Gene3D" id="1.10.10.10">
    <property type="entry name" value="Winged helix-like DNA-binding domain superfamily/Winged helix DNA-binding domain"/>
    <property type="match status" value="1"/>
</dbReference>
<dbReference type="InterPro" id="IPR011711">
    <property type="entry name" value="GntR_C"/>
</dbReference>
<dbReference type="InterPro" id="IPR000524">
    <property type="entry name" value="Tscrpt_reg_HTH_GntR"/>
</dbReference>
<dbReference type="SUPFAM" id="SSF48008">
    <property type="entry name" value="GntR ligand-binding domain-like"/>
    <property type="match status" value="1"/>
</dbReference>
<dbReference type="EMBL" id="CP014327">
    <property type="protein sequence ID" value="AML51830.1"/>
    <property type="molecule type" value="Genomic_DNA"/>
</dbReference>
<dbReference type="GO" id="GO:0003700">
    <property type="term" value="F:DNA-binding transcription factor activity"/>
    <property type="evidence" value="ECO:0007669"/>
    <property type="project" value="InterPro"/>
</dbReference>
<name>A0A126V0L1_9RHOB</name>
<dbReference type="InterPro" id="IPR036388">
    <property type="entry name" value="WH-like_DNA-bd_sf"/>
</dbReference>
<keyword evidence="1" id="KW-0805">Transcription regulation</keyword>
<feature type="domain" description="HTH gntR-type" evidence="4">
    <location>
        <begin position="16"/>
        <end position="83"/>
    </location>
</feature>
<dbReference type="PANTHER" id="PTHR43537">
    <property type="entry name" value="TRANSCRIPTIONAL REGULATOR, GNTR FAMILY"/>
    <property type="match status" value="1"/>
</dbReference>
<dbReference type="GO" id="GO:0003677">
    <property type="term" value="F:DNA binding"/>
    <property type="evidence" value="ECO:0007669"/>
    <property type="project" value="UniProtKB-KW"/>
</dbReference>
<reference evidence="5 6" key="1">
    <citation type="submission" date="2016-02" db="EMBL/GenBank/DDBJ databases">
        <title>Complete genome sequence of Halocynthiibacter arcticus PAMC 20958t from arctic marine sediment.</title>
        <authorList>
            <person name="Lee Y.M."/>
            <person name="Baek K."/>
            <person name="Lee H.K."/>
            <person name="Shin S.C."/>
        </authorList>
    </citation>
    <scope>NUCLEOTIDE SEQUENCE [LARGE SCALE GENOMIC DNA]</scope>
    <source>
        <strain evidence="5">PAMC 20958</strain>
    </source>
</reference>
<accession>A0A126V0L1</accession>
<evidence type="ECO:0000313" key="5">
    <source>
        <dbReference type="EMBL" id="AML51830.1"/>
    </source>
</evidence>
<dbReference type="Pfam" id="PF00392">
    <property type="entry name" value="GntR"/>
    <property type="match status" value="1"/>
</dbReference>
<dbReference type="OrthoDB" id="7618373at2"/>
<evidence type="ECO:0000256" key="1">
    <source>
        <dbReference type="ARBA" id="ARBA00023015"/>
    </source>
</evidence>
<keyword evidence="2" id="KW-0238">DNA-binding</keyword>
<dbReference type="SMART" id="SM00345">
    <property type="entry name" value="HTH_GNTR"/>
    <property type="match status" value="1"/>
</dbReference>
<dbReference type="PANTHER" id="PTHR43537:SF24">
    <property type="entry name" value="GLUCONATE OPERON TRANSCRIPTIONAL REPRESSOR"/>
    <property type="match status" value="1"/>
</dbReference>
<dbReference type="Proteomes" id="UP000070371">
    <property type="component" value="Chromosome"/>
</dbReference>
<proteinExistence type="predicted"/>
<dbReference type="CDD" id="cd07377">
    <property type="entry name" value="WHTH_GntR"/>
    <property type="match status" value="1"/>
</dbReference>
<dbReference type="PROSITE" id="PS50949">
    <property type="entry name" value="HTH_GNTR"/>
    <property type="match status" value="1"/>
</dbReference>
<evidence type="ECO:0000259" key="4">
    <source>
        <dbReference type="PROSITE" id="PS50949"/>
    </source>
</evidence>